<proteinExistence type="inferred from homology"/>
<keyword evidence="5" id="KW-0777">Teichoic acid biosynthesis</keyword>
<evidence type="ECO:0000256" key="3">
    <source>
        <dbReference type="ARBA" id="ARBA00022475"/>
    </source>
</evidence>
<evidence type="ECO:0000256" key="4">
    <source>
        <dbReference type="ARBA" id="ARBA00022679"/>
    </source>
</evidence>
<evidence type="ECO:0000256" key="5">
    <source>
        <dbReference type="ARBA" id="ARBA00022944"/>
    </source>
</evidence>
<dbReference type="GO" id="GO:0047355">
    <property type="term" value="F:CDP-glycerol glycerophosphotransferase activity"/>
    <property type="evidence" value="ECO:0007669"/>
    <property type="project" value="InterPro"/>
</dbReference>
<gene>
    <name evidence="9" type="ORF">EHC69_01165</name>
</gene>
<evidence type="ECO:0000256" key="2">
    <source>
        <dbReference type="ARBA" id="ARBA00010488"/>
    </source>
</evidence>
<name>B3IUU0_VIBPH</name>
<evidence type="ECO:0000256" key="7">
    <source>
        <dbReference type="SAM" id="Phobius"/>
    </source>
</evidence>
<organism evidence="8">
    <name type="scientific">Vibrio parahaemolyticus</name>
    <dbReference type="NCBI Taxonomy" id="670"/>
    <lineage>
        <taxon>Bacteria</taxon>
        <taxon>Pseudomonadati</taxon>
        <taxon>Pseudomonadota</taxon>
        <taxon>Gammaproteobacteria</taxon>
        <taxon>Vibrionales</taxon>
        <taxon>Vibrionaceae</taxon>
        <taxon>Vibrio</taxon>
    </lineage>
</organism>
<accession>B3IUU0</accession>
<feature type="transmembrane region" description="Helical" evidence="7">
    <location>
        <begin position="12"/>
        <end position="31"/>
    </location>
</feature>
<sequence length="373" mass="43302">MEVLKKISIKRLSYVVNFSLAYLFYIVSKWLKLDNSIKGDLWVFGSGSGLFENNVEVFLNFVIKKELENSNNRFVFISNKKVDNLPNNVVRLDRGSINAYYMCLNAKYIVLDTNDSDVCPGFLQKCGAKKVNVNHGQEGLKKLPADYYEKINVDYNCAVSEIEKEIKITECGAKPDTVIVTGLPRYDKLFGQCKFSNDILFFPTWRPWFQTSQREKDEFVKQVDCFLSTPALQRYLKESDRVLYFKVHHMMDIEPRTSYGTNIIILQPHENLSNIIRKTSTLITDYSSVCWDYIYTKREVLFFQPDKEKYLEQVGLYDLKGKALGVTAFSVESLVNILTSEQKKVNCNSEQFFKYFDNSNCERVYNLMVKGLL</sequence>
<dbReference type="PANTHER" id="PTHR37316">
    <property type="entry name" value="TEICHOIC ACID GLYCEROL-PHOSPHATE PRIMASE"/>
    <property type="match status" value="1"/>
</dbReference>
<dbReference type="EMBL" id="AB353134">
    <property type="protein sequence ID" value="BAG50486.1"/>
    <property type="molecule type" value="Genomic_DNA"/>
</dbReference>
<keyword evidence="7" id="KW-1133">Transmembrane helix</keyword>
<dbReference type="Gene3D" id="3.40.50.12580">
    <property type="match status" value="1"/>
</dbReference>
<dbReference type="Proteomes" id="UP000464718">
    <property type="component" value="Chromosome i"/>
</dbReference>
<dbReference type="InterPro" id="IPR051612">
    <property type="entry name" value="Teichoic_Acid_Biosynth"/>
</dbReference>
<dbReference type="EMBL" id="CP034298">
    <property type="protein sequence ID" value="QHH08066.1"/>
    <property type="molecule type" value="Genomic_DNA"/>
</dbReference>
<dbReference type="InterPro" id="IPR043149">
    <property type="entry name" value="TagF_N"/>
</dbReference>
<dbReference type="Gene3D" id="3.40.50.11820">
    <property type="match status" value="1"/>
</dbReference>
<dbReference type="GO" id="GO:0019350">
    <property type="term" value="P:teichoic acid biosynthetic process"/>
    <property type="evidence" value="ECO:0007669"/>
    <property type="project" value="UniProtKB-KW"/>
</dbReference>
<protein>
    <submittedName>
        <fullName evidence="8">Uncharacterized protein</fullName>
    </submittedName>
</protein>
<keyword evidence="4" id="KW-0808">Transferase</keyword>
<evidence type="ECO:0000256" key="1">
    <source>
        <dbReference type="ARBA" id="ARBA00004202"/>
    </source>
</evidence>
<dbReference type="SUPFAM" id="SSF53756">
    <property type="entry name" value="UDP-Glycosyltransferase/glycogen phosphorylase"/>
    <property type="match status" value="1"/>
</dbReference>
<dbReference type="InterPro" id="IPR007554">
    <property type="entry name" value="Glycerophosphate_synth"/>
</dbReference>
<dbReference type="AlphaFoldDB" id="B3IUU0"/>
<dbReference type="RefSeq" id="WP_005489718.1">
    <property type="nucleotide sequence ID" value="NZ_CANUHX010000002.1"/>
</dbReference>
<reference evidence="9 10" key="2">
    <citation type="submission" date="2018-12" db="EMBL/GenBank/DDBJ databases">
        <title>Genomic insights into the evolutionary origins and pathogenicity of five Vibrio parahaemolyticus strains isolated from the shrimp with acute hepatopancreatic necrosis disease (AHPND).</title>
        <authorList>
            <person name="Yang Q."/>
            <person name="Dong X."/>
            <person name="Xie G."/>
            <person name="Fu S."/>
            <person name="Zou P."/>
            <person name="Sun J."/>
            <person name="Wang Y."/>
            <person name="Huang J."/>
        </authorList>
    </citation>
    <scope>NUCLEOTIDE SEQUENCE [LARGE SCALE GENOMIC DNA]</scope>
    <source>
        <strain evidence="9 10">20160303005-1</strain>
    </source>
</reference>
<dbReference type="InterPro" id="IPR043148">
    <property type="entry name" value="TagF_C"/>
</dbReference>
<keyword evidence="6 7" id="KW-0472">Membrane</keyword>
<evidence type="ECO:0000313" key="10">
    <source>
        <dbReference type="Proteomes" id="UP000464718"/>
    </source>
</evidence>
<keyword evidence="3" id="KW-1003">Cell membrane</keyword>
<comment type="similarity">
    <text evidence="2">Belongs to the CDP-glycerol glycerophosphotransferase family.</text>
</comment>
<reference evidence="8" key="1">
    <citation type="journal article" date="2008" name="Microbiol. Immunol.">
        <title>Genetic analyses of the putative O and K antigen gene clusters of pandemic Vibrio parahaemolyticus.</title>
        <authorList>
            <person name="Okura M."/>
            <person name="Osawa R."/>
            <person name="Tokunaga A."/>
            <person name="Morita M."/>
            <person name="Arakawa E."/>
            <person name="Watanabe H."/>
        </authorList>
    </citation>
    <scope>NUCLEOTIDE SEQUENCE</scope>
    <source>
        <strain evidence="8">NIID 242-200</strain>
    </source>
</reference>
<evidence type="ECO:0000313" key="9">
    <source>
        <dbReference type="EMBL" id="QHH08066.1"/>
    </source>
</evidence>
<evidence type="ECO:0000313" key="8">
    <source>
        <dbReference type="EMBL" id="BAG50486.1"/>
    </source>
</evidence>
<dbReference type="GO" id="GO:0005886">
    <property type="term" value="C:plasma membrane"/>
    <property type="evidence" value="ECO:0007669"/>
    <property type="project" value="UniProtKB-SubCell"/>
</dbReference>
<dbReference type="PANTHER" id="PTHR37316:SF3">
    <property type="entry name" value="TEICHOIC ACID GLYCEROL-PHOSPHATE TRANSFERASE"/>
    <property type="match status" value="1"/>
</dbReference>
<comment type="subcellular location">
    <subcellularLocation>
        <location evidence="1">Cell membrane</location>
        <topology evidence="1">Peripheral membrane protein</topology>
    </subcellularLocation>
</comment>
<keyword evidence="7" id="KW-0812">Transmembrane</keyword>
<evidence type="ECO:0000256" key="6">
    <source>
        <dbReference type="ARBA" id="ARBA00023136"/>
    </source>
</evidence>
<dbReference type="Pfam" id="PF04464">
    <property type="entry name" value="Glyphos_transf"/>
    <property type="match status" value="1"/>
</dbReference>